<evidence type="ECO:0000313" key="18">
    <source>
        <dbReference type="EMBL" id="SSX06670.1"/>
    </source>
</evidence>
<keyword evidence="6" id="KW-0963">Cytoplasm</keyword>
<comment type="catalytic activity">
    <reaction evidence="1">
        <text>Thiol-dependent hydrolysis of ester, thioester, amide, peptide and isopeptide bonds formed by the C-terminal Gly of ubiquitin (a 76-residue protein attached to proteins as an intracellular targeting signal).</text>
        <dbReference type="EC" id="3.4.19.12"/>
    </reaction>
</comment>
<reference evidence="18" key="1">
    <citation type="submission" date="2018-04" db="EMBL/GenBank/DDBJ databases">
        <authorList>
            <person name="Go L.Y."/>
            <person name="Mitchell J.A."/>
        </authorList>
    </citation>
    <scope>NUCLEOTIDE SEQUENCE</scope>
    <source>
        <tissue evidence="18">Whole organism</tissue>
    </source>
</reference>
<feature type="compositionally biased region" description="Low complexity" evidence="15">
    <location>
        <begin position="585"/>
        <end position="599"/>
    </location>
</feature>
<dbReference type="GO" id="GO:0048471">
    <property type="term" value="C:perinuclear region of cytoplasm"/>
    <property type="evidence" value="ECO:0007669"/>
    <property type="project" value="UniProtKB-SubCell"/>
</dbReference>
<dbReference type="PROSITE" id="PS50235">
    <property type="entry name" value="USP_3"/>
    <property type="match status" value="1"/>
</dbReference>
<evidence type="ECO:0000256" key="4">
    <source>
        <dbReference type="ARBA" id="ARBA00009085"/>
    </source>
</evidence>
<dbReference type="SMART" id="SM01052">
    <property type="entry name" value="CAP_GLY"/>
    <property type="match status" value="1"/>
</dbReference>
<feature type="compositionally biased region" description="Low complexity" evidence="15">
    <location>
        <begin position="455"/>
        <end position="465"/>
    </location>
</feature>
<evidence type="ECO:0000256" key="8">
    <source>
        <dbReference type="ARBA" id="ARBA00022670"/>
    </source>
</evidence>
<feature type="domain" description="CAP-Gly" evidence="17">
    <location>
        <begin position="705"/>
        <end position="742"/>
    </location>
</feature>
<feature type="region of interest" description="Disordered" evidence="15">
    <location>
        <begin position="423"/>
        <end position="465"/>
    </location>
</feature>
<dbReference type="AlphaFoldDB" id="A0A336L0J0"/>
<keyword evidence="14" id="KW-0175">Coiled coil</keyword>
<dbReference type="SUPFAM" id="SSF74924">
    <property type="entry name" value="Cap-Gly domain"/>
    <property type="match status" value="1"/>
</dbReference>
<gene>
    <name evidence="18" type="primary">CSON014086</name>
</gene>
<evidence type="ECO:0000256" key="14">
    <source>
        <dbReference type="SAM" id="Coils"/>
    </source>
</evidence>
<feature type="compositionally biased region" description="Polar residues" evidence="15">
    <location>
        <begin position="441"/>
        <end position="450"/>
    </location>
</feature>
<keyword evidence="7" id="KW-0597">Phosphoprotein</keyword>
<name>A0A336L0J0_CULSO</name>
<evidence type="ECO:0000259" key="16">
    <source>
        <dbReference type="PROSITE" id="PS50235"/>
    </source>
</evidence>
<evidence type="ECO:0000256" key="9">
    <source>
        <dbReference type="ARBA" id="ARBA00022723"/>
    </source>
</evidence>
<evidence type="ECO:0000256" key="6">
    <source>
        <dbReference type="ARBA" id="ARBA00022490"/>
    </source>
</evidence>
<protein>
    <recommendedName>
        <fullName evidence="5">ubiquitinyl hydrolase 1</fullName>
        <ecNumber evidence="5">3.4.19.12</ecNumber>
    </recommendedName>
</protein>
<dbReference type="InterPro" id="IPR028889">
    <property type="entry name" value="USP"/>
</dbReference>
<dbReference type="Pfam" id="PF00443">
    <property type="entry name" value="UCH"/>
    <property type="match status" value="1"/>
</dbReference>
<keyword evidence="12" id="KW-0788">Thiol protease</keyword>
<comment type="similarity">
    <text evidence="4">Belongs to the peptidase C19 family.</text>
</comment>
<keyword evidence="13" id="KW-0862">Zinc</keyword>
<dbReference type="GO" id="GO:0006508">
    <property type="term" value="P:proteolysis"/>
    <property type="evidence" value="ECO:0007669"/>
    <property type="project" value="UniProtKB-KW"/>
</dbReference>
<dbReference type="GO" id="GO:0046872">
    <property type="term" value="F:metal ion binding"/>
    <property type="evidence" value="ECO:0007669"/>
    <property type="project" value="UniProtKB-KW"/>
</dbReference>
<dbReference type="Gene3D" id="3.90.70.10">
    <property type="entry name" value="Cysteine proteinases"/>
    <property type="match status" value="2"/>
</dbReference>
<evidence type="ECO:0000313" key="19">
    <source>
        <dbReference type="EMBL" id="SSX27016.1"/>
    </source>
</evidence>
<keyword evidence="11" id="KW-0378">Hydrolase</keyword>
<reference evidence="19" key="2">
    <citation type="submission" date="2018-07" db="EMBL/GenBank/DDBJ databases">
        <authorList>
            <person name="Quirk P.G."/>
            <person name="Krulwich T.A."/>
        </authorList>
    </citation>
    <scope>NUCLEOTIDE SEQUENCE</scope>
</reference>
<evidence type="ECO:0000256" key="10">
    <source>
        <dbReference type="ARBA" id="ARBA00022786"/>
    </source>
</evidence>
<keyword evidence="9" id="KW-0479">Metal-binding</keyword>
<evidence type="ECO:0000256" key="12">
    <source>
        <dbReference type="ARBA" id="ARBA00022807"/>
    </source>
</evidence>
<evidence type="ECO:0000256" key="11">
    <source>
        <dbReference type="ARBA" id="ARBA00022801"/>
    </source>
</evidence>
<dbReference type="FunFam" id="2.30.30.190:FF:000020">
    <property type="entry name" value="Cylindromatosis, isoform D"/>
    <property type="match status" value="1"/>
</dbReference>
<evidence type="ECO:0000256" key="15">
    <source>
        <dbReference type="SAM" id="MobiDB-lite"/>
    </source>
</evidence>
<dbReference type="EC" id="3.4.19.12" evidence="5"/>
<dbReference type="InterPro" id="IPR001394">
    <property type="entry name" value="Peptidase_C19_UCH"/>
</dbReference>
<dbReference type="GO" id="GO:0016579">
    <property type="term" value="P:protein deubiquitination"/>
    <property type="evidence" value="ECO:0007669"/>
    <property type="project" value="InterPro"/>
</dbReference>
<dbReference type="InterPro" id="IPR036859">
    <property type="entry name" value="CAP-Gly_dom_sf"/>
</dbReference>
<organism evidence="18">
    <name type="scientific">Culicoides sonorensis</name>
    <name type="common">Biting midge</name>
    <dbReference type="NCBI Taxonomy" id="179676"/>
    <lineage>
        <taxon>Eukaryota</taxon>
        <taxon>Metazoa</taxon>
        <taxon>Ecdysozoa</taxon>
        <taxon>Arthropoda</taxon>
        <taxon>Hexapoda</taxon>
        <taxon>Insecta</taxon>
        <taxon>Pterygota</taxon>
        <taxon>Neoptera</taxon>
        <taxon>Endopterygota</taxon>
        <taxon>Diptera</taxon>
        <taxon>Nematocera</taxon>
        <taxon>Chironomoidea</taxon>
        <taxon>Ceratopogonidae</taxon>
        <taxon>Ceratopogoninae</taxon>
        <taxon>Culicoides</taxon>
        <taxon>Monoculicoides</taxon>
    </lineage>
</organism>
<dbReference type="Gene3D" id="2.30.30.190">
    <property type="entry name" value="CAP Gly-rich-like domain"/>
    <property type="match status" value="1"/>
</dbReference>
<evidence type="ECO:0000256" key="1">
    <source>
        <dbReference type="ARBA" id="ARBA00000707"/>
    </source>
</evidence>
<proteinExistence type="inferred from homology"/>
<dbReference type="VEuPathDB" id="VectorBase:CSON014086"/>
<dbReference type="EMBL" id="UFQT01000758">
    <property type="protein sequence ID" value="SSX27016.1"/>
    <property type="molecule type" value="Genomic_DNA"/>
</dbReference>
<evidence type="ECO:0000256" key="7">
    <source>
        <dbReference type="ARBA" id="ARBA00022553"/>
    </source>
</evidence>
<dbReference type="GO" id="GO:0005813">
    <property type="term" value="C:centrosome"/>
    <property type="evidence" value="ECO:0007669"/>
    <property type="project" value="UniProtKB-SubCell"/>
</dbReference>
<comment type="subcellular location">
    <subcellularLocation>
        <location evidence="2">Cytoplasm</location>
        <location evidence="2">Cytoskeleton</location>
        <location evidence="2">Microtubule organizing center</location>
        <location evidence="2">Centrosome</location>
    </subcellularLocation>
    <subcellularLocation>
        <location evidence="3">Cytoplasm</location>
        <location evidence="3">Perinuclear region</location>
    </subcellularLocation>
</comment>
<evidence type="ECO:0000259" key="17">
    <source>
        <dbReference type="PROSITE" id="PS50245"/>
    </source>
</evidence>
<evidence type="ECO:0000256" key="5">
    <source>
        <dbReference type="ARBA" id="ARBA00012759"/>
    </source>
</evidence>
<dbReference type="EMBL" id="UFQS01000758">
    <property type="protein sequence ID" value="SSX06670.1"/>
    <property type="molecule type" value="Genomic_DNA"/>
</dbReference>
<dbReference type="PROSITE" id="PS50245">
    <property type="entry name" value="CAP_GLY_2"/>
    <property type="match status" value="1"/>
</dbReference>
<feature type="coiled-coil region" evidence="14">
    <location>
        <begin position="478"/>
        <end position="505"/>
    </location>
</feature>
<dbReference type="Pfam" id="PF01302">
    <property type="entry name" value="CAP_GLY"/>
    <property type="match status" value="1"/>
</dbReference>
<dbReference type="InterPro" id="IPR038765">
    <property type="entry name" value="Papain-like_cys_pep_sf"/>
</dbReference>
<dbReference type="PANTHER" id="PTHR11830">
    <property type="entry name" value="40S RIBOSOMAL PROTEIN S3A"/>
    <property type="match status" value="1"/>
</dbReference>
<accession>A0A336L0J0</accession>
<feature type="domain" description="USP" evidence="16">
    <location>
        <begin position="812"/>
        <end position="1148"/>
    </location>
</feature>
<evidence type="ECO:0000256" key="3">
    <source>
        <dbReference type="ARBA" id="ARBA00004556"/>
    </source>
</evidence>
<evidence type="ECO:0000256" key="13">
    <source>
        <dbReference type="ARBA" id="ARBA00022833"/>
    </source>
</evidence>
<keyword evidence="10" id="KW-0833">Ubl conjugation pathway</keyword>
<feature type="region of interest" description="Disordered" evidence="15">
    <location>
        <begin position="583"/>
        <end position="602"/>
    </location>
</feature>
<dbReference type="SUPFAM" id="SSF54001">
    <property type="entry name" value="Cysteine proteinases"/>
    <property type="match status" value="1"/>
</dbReference>
<dbReference type="InterPro" id="IPR000938">
    <property type="entry name" value="CAP-Gly_domain"/>
</dbReference>
<evidence type="ECO:0000256" key="2">
    <source>
        <dbReference type="ARBA" id="ARBA00004300"/>
    </source>
</evidence>
<keyword evidence="8" id="KW-0645">Protease</keyword>
<dbReference type="GO" id="GO:0004843">
    <property type="term" value="F:cysteine-type deubiquitinase activity"/>
    <property type="evidence" value="ECO:0007669"/>
    <property type="project" value="UniProtKB-EC"/>
</dbReference>
<sequence length="1154" mass="129398">MPQQMNSCLSLIKHNTGNWMSQISTICVTAQNEFHIFEIVFVNFLICKSHYNAFACRPKPEGSWTMIIFRIKRFAWLIVAVDGDKNGPYLLTIFGGTPFSSVTLNRFMYPSSVPTTIISSSVVVPIHNAVLPVTRMLIDPKLRFKAITHTNIMSWKKEFAVCSDTCNIKLIHGTSHSPEIKTSTQLLRGMMVQIYERLPNKKCSIKVCDFHNENVVWENNLFLCNLNNLLIVSAELWPFLIAITDPQVRYEHAKDHDWVQFITRCNIDHIVQISGQVFSKEFPYTCIVRFIGLVPEIGPGYHFGLEILTLDNGYSPQADTLDFLSRYVSCENNLALVVPANQVKPLPKDRQPTDNNILKRGVNGLTCGAYEIVKSLDRHITSKLTSKKQNDKRSSPQPTSSFYIVPEVNIVKANSSEELHHISNITMDPSGGSAPKPTKKVSISKSTPNLDKQDSGSSSTGSSVGYKSVHLTNHLTDNEEYLRYVENHERNLERKKKNKSKAATIMSLEDRDLIIIDKADIKEASKSASDVIIVDPPPTLNSSTENLTQSELDLKDILGENWPTAAGDLAPLLNKEKKPMPKIISGAASSSSSSTASSSYLRERNKSANPISHLISSTKISSNKDHLEINGHKRSNSTHLEHLIPAPVNQDSEPFIPTPINEIPGTNLGVGSMVEVSTDISENLYGVIRWIGSTSQAGTTNRVIVGVELEEEQTDRPLMLTDGTYNGLRLFRCPPGRALFVHPAQCSKDRRFTEPDTNTMSSNTGGKVVRASQIVDGKKLFGQVDCPIVEGSVPPLKIIKPEDLDALCGKFKGIQGHHNSCYLDATLFSMFTFTSVFDSLLFRPKEPEDNNNYEEVQKVLREEIVNPLRKNMFVRADRVLKFRHLLDKSSSVTGLTNEEKDPEEFLNCLLSQILRAEPFLKLSSGLDAFYYQLFVEKDERLSLPSVQQLFEQSFLQSDIKLKEVPSCLIIQMPRFAPRQCTVCGKLAEYECRECFGMLQCGVGLESTAFCKKCLETAHSHSKRTNHIAKPLSVPHDFKIMSEHCPVPRLFMELFAVVCIETSHYVAFVKAGSGSGQDAPWCFFDSMADRKGEQNGYNIPEMVSVPDLPQWLSEEGARNLHELAPSDKMLPEHAKRLMCDAYMCMYQSTDIMMYR</sequence>